<dbReference type="Proteomes" id="UP000494245">
    <property type="component" value="Unassembled WGS sequence"/>
</dbReference>
<dbReference type="SUPFAM" id="SSF51182">
    <property type="entry name" value="RmlC-like cupins"/>
    <property type="match status" value="1"/>
</dbReference>
<evidence type="ECO:0000313" key="2">
    <source>
        <dbReference type="EMBL" id="GFK95922.1"/>
    </source>
</evidence>
<dbReference type="InterPro" id="IPR014710">
    <property type="entry name" value="RmlC-like_jellyroll"/>
</dbReference>
<dbReference type="InterPro" id="IPR052044">
    <property type="entry name" value="PKS_Associated_Protein"/>
</dbReference>
<proteinExistence type="predicted"/>
<gene>
    <name evidence="2" type="ORF">NNJEOMEG_03795</name>
</gene>
<dbReference type="CDD" id="cd02226">
    <property type="entry name" value="cupin_YdbB-like"/>
    <property type="match status" value="1"/>
</dbReference>
<reference evidence="2 3" key="1">
    <citation type="submission" date="2020-04" db="EMBL/GenBank/DDBJ databases">
        <authorList>
            <consortium name="Desulfovibrio sp. FSS-1 genome sequencing consortium"/>
            <person name="Shimoshige H."/>
            <person name="Kobayashi H."/>
            <person name="Maekawa T."/>
        </authorList>
    </citation>
    <scope>NUCLEOTIDE SEQUENCE [LARGE SCALE GENOMIC DNA]</scope>
    <source>
        <strain evidence="2 3">SIID29052-01</strain>
    </source>
</reference>
<dbReference type="InterPro" id="IPR011051">
    <property type="entry name" value="RmlC_Cupin_sf"/>
</dbReference>
<organism evidence="2 3">
    <name type="scientific">Fundidesulfovibrio magnetotacticus</name>
    <dbReference type="NCBI Taxonomy" id="2730080"/>
    <lineage>
        <taxon>Bacteria</taxon>
        <taxon>Pseudomonadati</taxon>
        <taxon>Thermodesulfobacteriota</taxon>
        <taxon>Desulfovibrionia</taxon>
        <taxon>Desulfovibrionales</taxon>
        <taxon>Desulfovibrionaceae</taxon>
        <taxon>Fundidesulfovibrio</taxon>
    </lineage>
</organism>
<dbReference type="EMBL" id="BLTE01000026">
    <property type="protein sequence ID" value="GFK95922.1"/>
    <property type="molecule type" value="Genomic_DNA"/>
</dbReference>
<dbReference type="AlphaFoldDB" id="A0A6V8LTX1"/>
<dbReference type="RefSeq" id="WP_173087058.1">
    <property type="nucleotide sequence ID" value="NZ_BLTE01000026.1"/>
</dbReference>
<name>A0A6V8LTX1_9BACT</name>
<evidence type="ECO:0000259" key="1">
    <source>
        <dbReference type="Pfam" id="PF07883"/>
    </source>
</evidence>
<keyword evidence="3" id="KW-1185">Reference proteome</keyword>
<sequence>MKPIDLLAAASSIEALWSPRVAARINDTFVKLARIRGEFVWHAHEAEDEMFLVLSGRLCIKFRDGDAWLEPGQALAIPRGVEHCPYAPEEVCILLVEPATTVNTGDAQGDGRTQDGPVWL</sequence>
<protein>
    <recommendedName>
        <fullName evidence="1">Cupin type-2 domain-containing protein</fullName>
    </recommendedName>
</protein>
<feature type="domain" description="Cupin type-2" evidence="1">
    <location>
        <begin position="38"/>
        <end position="90"/>
    </location>
</feature>
<dbReference type="Gene3D" id="2.60.120.10">
    <property type="entry name" value="Jelly Rolls"/>
    <property type="match status" value="1"/>
</dbReference>
<accession>A0A6V8LTX1</accession>
<evidence type="ECO:0000313" key="3">
    <source>
        <dbReference type="Proteomes" id="UP000494245"/>
    </source>
</evidence>
<reference evidence="2 3" key="2">
    <citation type="submission" date="2020-05" db="EMBL/GenBank/DDBJ databases">
        <title>Draft genome sequence of Desulfovibrio sp. strainFSS-1.</title>
        <authorList>
            <person name="Shimoshige H."/>
            <person name="Kobayashi H."/>
            <person name="Maekawa T."/>
        </authorList>
    </citation>
    <scope>NUCLEOTIDE SEQUENCE [LARGE SCALE GENOMIC DNA]</scope>
    <source>
        <strain evidence="2 3">SIID29052-01</strain>
    </source>
</reference>
<dbReference type="PANTHER" id="PTHR36114">
    <property type="entry name" value="16.7 KDA PROTEIN IN WHIE LOCUS"/>
    <property type="match status" value="1"/>
</dbReference>
<dbReference type="Pfam" id="PF07883">
    <property type="entry name" value="Cupin_2"/>
    <property type="match status" value="1"/>
</dbReference>
<dbReference type="PANTHER" id="PTHR36114:SF1">
    <property type="entry name" value="16.7 KDA PROTEIN IN WHIE LOCUS"/>
    <property type="match status" value="1"/>
</dbReference>
<dbReference type="InterPro" id="IPR013096">
    <property type="entry name" value="Cupin_2"/>
</dbReference>
<comment type="caution">
    <text evidence="2">The sequence shown here is derived from an EMBL/GenBank/DDBJ whole genome shotgun (WGS) entry which is preliminary data.</text>
</comment>